<dbReference type="Pfam" id="PF10563">
    <property type="entry name" value="CA_like"/>
    <property type="match status" value="1"/>
</dbReference>
<dbReference type="eggNOG" id="ENOG502Z8DI">
    <property type="taxonomic scope" value="Bacteria"/>
</dbReference>
<dbReference type="InterPro" id="IPR018883">
    <property type="entry name" value="Delta_CA"/>
</dbReference>
<dbReference type="AlphaFoldDB" id="A0P2K4"/>
<accession>A0P2K4</accession>
<evidence type="ECO:0000313" key="1">
    <source>
        <dbReference type="EMBL" id="EAV40657.1"/>
    </source>
</evidence>
<proteinExistence type="predicted"/>
<organism evidence="1 2">
    <name type="scientific">Roseibium aggregatum (strain ATCC 25650 / DSM 13394 / JCM 20685 / NBRC 16684 / NCIMB 2208 / IAM 12614 / B1)</name>
    <name type="common">Stappia aggregata</name>
    <dbReference type="NCBI Taxonomy" id="384765"/>
    <lineage>
        <taxon>Bacteria</taxon>
        <taxon>Pseudomonadati</taxon>
        <taxon>Pseudomonadota</taxon>
        <taxon>Alphaproteobacteria</taxon>
        <taxon>Hyphomicrobiales</taxon>
        <taxon>Stappiaceae</taxon>
        <taxon>Roseibium</taxon>
    </lineage>
</organism>
<evidence type="ECO:0000313" key="2">
    <source>
        <dbReference type="Proteomes" id="UP000004848"/>
    </source>
</evidence>
<dbReference type="Proteomes" id="UP000004848">
    <property type="component" value="Unassembled WGS sequence"/>
</dbReference>
<dbReference type="EMBL" id="AAUW01000027">
    <property type="protein sequence ID" value="EAV40657.1"/>
    <property type="molecule type" value="Genomic_DNA"/>
</dbReference>
<name>A0P2K4_ROSAI</name>
<gene>
    <name evidence="1" type="ORF">SIAM614_00407</name>
</gene>
<comment type="caution">
    <text evidence="1">The sequence shown here is derived from an EMBL/GenBank/DDBJ whole genome shotgun (WGS) entry which is preliminary data.</text>
</comment>
<protein>
    <submittedName>
        <fullName evidence="1">Uncharacterized protein</fullName>
    </submittedName>
</protein>
<reference evidence="1 2" key="1">
    <citation type="submission" date="2006-05" db="EMBL/GenBank/DDBJ databases">
        <authorList>
            <person name="King G."/>
            <person name="Ferriera S."/>
            <person name="Johnson J."/>
            <person name="Kravitz S."/>
            <person name="Beeson K."/>
            <person name="Sutton G."/>
            <person name="Rogers Y.-H."/>
            <person name="Friedman R."/>
            <person name="Frazier M."/>
            <person name="Venter J.C."/>
        </authorList>
    </citation>
    <scope>NUCLEOTIDE SEQUENCE [LARGE SCALE GENOMIC DNA]</scope>
    <source>
        <strain evidence="2">ATCC 25650 / DSM 13394 / JCM 20685 / NBRC 16684 / NCIMB 2208 / IAM 12614 / B1</strain>
    </source>
</reference>
<sequence length="276" mass="29661">MVAGALDFYLEAAPENGAAVADETILKQRTVLAATTVGRGFGPQSPRDIDNRWGNNRRVFSTVPDRSRMTLCDIHFHKNAEHRGGDFTTFAGNGDGRGYGTGFLYDGRLSAAELAPRQRPVGSNTGDELIPGDTIEIHFVFSTIKATLGNGLGTCLSETIGNPQLRVEAVVAVLVNDPGAADLVKMARVENHGGLNQVPNLPMDLGVPVVYAGSTTGPAYNEKGSPFQVTWSVRPRVVKLDIASLDAWLANNPFKETRAHGVRNLVRNPDLLSEID</sequence>